<protein>
    <recommendedName>
        <fullName evidence="12">Vomeronasal type-1 receptor</fullName>
    </recommendedName>
</protein>
<evidence type="ECO:0000256" key="6">
    <source>
        <dbReference type="ARBA" id="ARBA00022989"/>
    </source>
</evidence>
<evidence type="ECO:0000256" key="3">
    <source>
        <dbReference type="ARBA" id="ARBA00022475"/>
    </source>
</evidence>
<evidence type="ECO:0000256" key="12">
    <source>
        <dbReference type="RuleBase" id="RU364061"/>
    </source>
</evidence>
<dbReference type="GO" id="GO:0007606">
    <property type="term" value="P:sensory perception of chemical stimulus"/>
    <property type="evidence" value="ECO:0007669"/>
    <property type="project" value="UniProtKB-ARBA"/>
</dbReference>
<comment type="subcellular location">
    <subcellularLocation>
        <location evidence="1 12">Cell membrane</location>
        <topology evidence="1 12">Multi-pass membrane protein</topology>
    </subcellularLocation>
</comment>
<comment type="similarity">
    <text evidence="2 12">Belongs to the G-protein coupled receptor 1 family.</text>
</comment>
<accession>A0A8D2DEE5</accession>
<feature type="domain" description="G-protein coupled receptors family 1 profile" evidence="13">
    <location>
        <begin position="26"/>
        <end position="249"/>
    </location>
</feature>
<keyword evidence="11 12" id="KW-0807">Transducer</keyword>
<dbReference type="PRINTS" id="PR01534">
    <property type="entry name" value="VOMERONASL1R"/>
</dbReference>
<dbReference type="GO" id="GO:0019236">
    <property type="term" value="P:response to pheromone"/>
    <property type="evidence" value="ECO:0007669"/>
    <property type="project" value="UniProtKB-KW"/>
</dbReference>
<dbReference type="PANTHER" id="PTHR24062">
    <property type="entry name" value="VOMERONASAL TYPE-1 RECEPTOR"/>
    <property type="match status" value="1"/>
</dbReference>
<keyword evidence="8 12" id="KW-0472">Membrane</keyword>
<evidence type="ECO:0000256" key="4">
    <source>
        <dbReference type="ARBA" id="ARBA00022507"/>
    </source>
</evidence>
<dbReference type="SUPFAM" id="SSF81321">
    <property type="entry name" value="Family A G protein-coupled receptor-like"/>
    <property type="match status" value="1"/>
</dbReference>
<feature type="transmembrane region" description="Helical" evidence="12">
    <location>
        <begin position="47"/>
        <end position="68"/>
    </location>
</feature>
<evidence type="ECO:0000313" key="14">
    <source>
        <dbReference type="Ensembl" id="ENSSVLP00005024454.1"/>
    </source>
</evidence>
<feature type="transmembrane region" description="Helical" evidence="12">
    <location>
        <begin position="131"/>
        <end position="150"/>
    </location>
</feature>
<feature type="transmembrane region" description="Helical" evidence="12">
    <location>
        <begin position="192"/>
        <end position="210"/>
    </location>
</feature>
<dbReference type="CDD" id="cd13949">
    <property type="entry name" value="7tm_V1R_pheromone"/>
    <property type="match status" value="1"/>
</dbReference>
<keyword evidence="10 12" id="KW-0675">Receptor</keyword>
<dbReference type="AlphaFoldDB" id="A0A8D2DEE5"/>
<dbReference type="FunFam" id="1.20.1070.10:FF:000051">
    <property type="entry name" value="Vomeronasal type-1 receptor"/>
    <property type="match status" value="1"/>
</dbReference>
<dbReference type="Gene3D" id="1.20.1070.10">
    <property type="entry name" value="Rhodopsin 7-helix transmembrane proteins"/>
    <property type="match status" value="1"/>
</dbReference>
<keyword evidence="5 12" id="KW-0812">Transmembrane</keyword>
<evidence type="ECO:0000256" key="2">
    <source>
        <dbReference type="ARBA" id="ARBA00010663"/>
    </source>
</evidence>
<sequence length="308" mass="35308">MTNQLHDFTSIRKALFFEVGLGISANTILLLFHICKFFHQHRLKPTDLIIGVLTLVHLGMLIILGYMGMNVFVSQDFWNDIRCKIFIYLYRFFRAFSICDTCLLSVLQAIILSPRSSFLAKFKYKSPLQSLCSLMFLWIFYMSLSAPFSYSSTAILNVTSHGLICNTESCKTFPMTYSTRHLFSALGVFRDVILVGLMVLSSGYMVALLCRHKRHLQHLQSINLSLKASPIQRATWTILLLMSFFMLMYCLDCFFSSSRTMWNNDPLCHYIQMIVANGYATTCPLLLIFTEKQIINLLKSFSGKIACT</sequence>
<evidence type="ECO:0000256" key="7">
    <source>
        <dbReference type="ARBA" id="ARBA00023040"/>
    </source>
</evidence>
<proteinExistence type="inferred from homology"/>
<keyword evidence="3 12" id="KW-1003">Cell membrane</keyword>
<evidence type="ECO:0000256" key="9">
    <source>
        <dbReference type="ARBA" id="ARBA00023157"/>
    </source>
</evidence>
<reference evidence="14" key="1">
    <citation type="submission" date="2025-08" db="UniProtKB">
        <authorList>
            <consortium name="Ensembl"/>
        </authorList>
    </citation>
    <scope>IDENTIFICATION</scope>
</reference>
<evidence type="ECO:0000256" key="5">
    <source>
        <dbReference type="ARBA" id="ARBA00022692"/>
    </source>
</evidence>
<feature type="transmembrane region" description="Helical" evidence="12">
    <location>
        <begin position="15"/>
        <end position="35"/>
    </location>
</feature>
<keyword evidence="6 12" id="KW-1133">Transmembrane helix</keyword>
<evidence type="ECO:0000256" key="8">
    <source>
        <dbReference type="ARBA" id="ARBA00023136"/>
    </source>
</evidence>
<keyword evidence="7 12" id="KW-0297">G-protein coupled receptor</keyword>
<dbReference type="GeneTree" id="ENSGT01030000234553"/>
<keyword evidence="15" id="KW-1185">Reference proteome</keyword>
<evidence type="ECO:0000313" key="15">
    <source>
        <dbReference type="Proteomes" id="UP000694564"/>
    </source>
</evidence>
<feature type="transmembrane region" description="Helical" evidence="12">
    <location>
        <begin position="231"/>
        <end position="249"/>
    </location>
</feature>
<dbReference type="GO" id="GO:0016503">
    <property type="term" value="F:pheromone receptor activity"/>
    <property type="evidence" value="ECO:0007669"/>
    <property type="project" value="InterPro"/>
</dbReference>
<feature type="transmembrane region" description="Helical" evidence="12">
    <location>
        <begin position="88"/>
        <end position="111"/>
    </location>
</feature>
<name>A0A8D2DEE5_SCIVU</name>
<organism evidence="14 15">
    <name type="scientific">Sciurus vulgaris</name>
    <name type="common">Eurasian red squirrel</name>
    <dbReference type="NCBI Taxonomy" id="55149"/>
    <lineage>
        <taxon>Eukaryota</taxon>
        <taxon>Metazoa</taxon>
        <taxon>Chordata</taxon>
        <taxon>Craniata</taxon>
        <taxon>Vertebrata</taxon>
        <taxon>Euteleostomi</taxon>
        <taxon>Mammalia</taxon>
        <taxon>Eutheria</taxon>
        <taxon>Euarchontoglires</taxon>
        <taxon>Glires</taxon>
        <taxon>Rodentia</taxon>
        <taxon>Sciuromorpha</taxon>
        <taxon>Sciuridae</taxon>
        <taxon>Sciurinae</taxon>
        <taxon>Sciurini</taxon>
        <taxon>Sciurus</taxon>
    </lineage>
</organism>
<dbReference type="Ensembl" id="ENSSVLT00005027180.1">
    <property type="protein sequence ID" value="ENSSVLP00005024454.1"/>
    <property type="gene ID" value="ENSSVLG00005019319.1"/>
</dbReference>
<keyword evidence="4 12" id="KW-0589">Pheromone response</keyword>
<evidence type="ECO:0000256" key="1">
    <source>
        <dbReference type="ARBA" id="ARBA00004651"/>
    </source>
</evidence>
<feature type="transmembrane region" description="Helical" evidence="12">
    <location>
        <begin position="269"/>
        <end position="289"/>
    </location>
</feature>
<evidence type="ECO:0000259" key="13">
    <source>
        <dbReference type="PROSITE" id="PS50262"/>
    </source>
</evidence>
<reference evidence="14" key="2">
    <citation type="submission" date="2025-09" db="UniProtKB">
        <authorList>
            <consortium name="Ensembl"/>
        </authorList>
    </citation>
    <scope>IDENTIFICATION</scope>
</reference>
<dbReference type="PROSITE" id="PS50262">
    <property type="entry name" value="G_PROTEIN_RECEP_F1_2"/>
    <property type="match status" value="1"/>
</dbReference>
<evidence type="ECO:0000256" key="10">
    <source>
        <dbReference type="ARBA" id="ARBA00023170"/>
    </source>
</evidence>
<keyword evidence="9" id="KW-1015">Disulfide bond</keyword>
<dbReference type="Pfam" id="PF03402">
    <property type="entry name" value="V1R"/>
    <property type="match status" value="1"/>
</dbReference>
<dbReference type="GO" id="GO:0005886">
    <property type="term" value="C:plasma membrane"/>
    <property type="evidence" value="ECO:0007669"/>
    <property type="project" value="UniProtKB-SubCell"/>
</dbReference>
<dbReference type="OrthoDB" id="9606139at2759"/>
<dbReference type="Proteomes" id="UP000694564">
    <property type="component" value="Chromosome 19"/>
</dbReference>
<dbReference type="InterPro" id="IPR004072">
    <property type="entry name" value="Vmron_rcpt_1"/>
</dbReference>
<evidence type="ECO:0000256" key="11">
    <source>
        <dbReference type="ARBA" id="ARBA00023224"/>
    </source>
</evidence>
<dbReference type="InterPro" id="IPR017452">
    <property type="entry name" value="GPCR_Rhodpsn_7TM"/>
</dbReference>